<accession>A0A1D3CS67</accession>
<dbReference type="Proteomes" id="UP000095192">
    <property type="component" value="Unassembled WGS sequence"/>
</dbReference>
<sequence>MLRAQTSQLTKVIQLPFRQKISRPGSSREEDRCKGSGGVHQQPNESDATVDASASSACAASLEAQEAPEKEAQGKQSQETKQEWKGENGSGEFGFKYKGPEPTMFGDWAHKGRVSDF</sequence>
<dbReference type="AlphaFoldDB" id="A0A1D3CS67"/>
<evidence type="ECO:0000256" key="1">
    <source>
        <dbReference type="ARBA" id="ARBA00005701"/>
    </source>
</evidence>
<protein>
    <submittedName>
        <fullName evidence="3">Uncharacterized protein</fullName>
    </submittedName>
</protein>
<keyword evidence="4" id="KW-1185">Reference proteome</keyword>
<dbReference type="InterPro" id="IPR012875">
    <property type="entry name" value="SDHF4"/>
</dbReference>
<dbReference type="Pfam" id="PF07896">
    <property type="entry name" value="DUF1674"/>
    <property type="match status" value="1"/>
</dbReference>
<name>A0A1D3CS67_9EIME</name>
<reference evidence="3 4" key="1">
    <citation type="journal article" date="2016" name="BMC Genomics">
        <title>Comparative genomics reveals Cyclospora cayetanensis possesses coccidia-like metabolism and invasion components but unique surface antigens.</title>
        <authorList>
            <person name="Liu S."/>
            <person name="Wang L."/>
            <person name="Zheng H."/>
            <person name="Xu Z."/>
            <person name="Roellig D.M."/>
            <person name="Li N."/>
            <person name="Frace M.A."/>
            <person name="Tang K."/>
            <person name="Arrowood M.J."/>
            <person name="Moss D.M."/>
            <person name="Zhang L."/>
            <person name="Feng Y."/>
            <person name="Xiao L."/>
        </authorList>
    </citation>
    <scope>NUCLEOTIDE SEQUENCE [LARGE SCALE GENOMIC DNA]</scope>
    <source>
        <strain evidence="3 4">CHN_HEN01</strain>
    </source>
</reference>
<feature type="compositionally biased region" description="Basic and acidic residues" evidence="2">
    <location>
        <begin position="108"/>
        <end position="117"/>
    </location>
</feature>
<organism evidence="3 4">
    <name type="scientific">Cyclospora cayetanensis</name>
    <dbReference type="NCBI Taxonomy" id="88456"/>
    <lineage>
        <taxon>Eukaryota</taxon>
        <taxon>Sar</taxon>
        <taxon>Alveolata</taxon>
        <taxon>Apicomplexa</taxon>
        <taxon>Conoidasida</taxon>
        <taxon>Coccidia</taxon>
        <taxon>Eucoccidiorida</taxon>
        <taxon>Eimeriorina</taxon>
        <taxon>Eimeriidae</taxon>
        <taxon>Cyclospora</taxon>
    </lineage>
</organism>
<evidence type="ECO:0000313" key="3">
    <source>
        <dbReference type="EMBL" id="OEH74047.1"/>
    </source>
</evidence>
<comment type="similarity">
    <text evidence="1">Belongs to the SDHAF4 family.</text>
</comment>
<feature type="region of interest" description="Disordered" evidence="2">
    <location>
        <begin position="15"/>
        <end position="117"/>
    </location>
</feature>
<feature type="compositionally biased region" description="Low complexity" evidence="2">
    <location>
        <begin position="45"/>
        <end position="65"/>
    </location>
</feature>
<dbReference type="InParanoid" id="A0A1D3CS67"/>
<feature type="compositionally biased region" description="Basic and acidic residues" evidence="2">
    <location>
        <begin position="67"/>
        <end position="86"/>
    </location>
</feature>
<gene>
    <name evidence="3" type="ORF">cyc_06756</name>
</gene>
<proteinExistence type="inferred from homology"/>
<evidence type="ECO:0000313" key="4">
    <source>
        <dbReference type="Proteomes" id="UP000095192"/>
    </source>
</evidence>
<dbReference type="EMBL" id="JROU02002152">
    <property type="protein sequence ID" value="OEH74047.1"/>
    <property type="molecule type" value="Genomic_DNA"/>
</dbReference>
<dbReference type="VEuPathDB" id="ToxoDB:cyc_06756"/>
<evidence type="ECO:0000256" key="2">
    <source>
        <dbReference type="SAM" id="MobiDB-lite"/>
    </source>
</evidence>
<comment type="caution">
    <text evidence="3">The sequence shown here is derived from an EMBL/GenBank/DDBJ whole genome shotgun (WGS) entry which is preliminary data.</text>
</comment>